<evidence type="ECO:0000259" key="12">
    <source>
        <dbReference type="PROSITE" id="PS50109"/>
    </source>
</evidence>
<gene>
    <name evidence="13" type="ORF">ACFSCT_09430</name>
</gene>
<dbReference type="PROSITE" id="PS50109">
    <property type="entry name" value="HIS_KIN"/>
    <property type="match status" value="1"/>
</dbReference>
<name>A0ABW4R6T7_9RHOB</name>
<comment type="caution">
    <text evidence="13">The sequence shown here is derived from an EMBL/GenBank/DDBJ whole genome shotgun (WGS) entry which is preliminary data.</text>
</comment>
<dbReference type="Pfam" id="PF00512">
    <property type="entry name" value="HisKA"/>
    <property type="match status" value="1"/>
</dbReference>
<dbReference type="Proteomes" id="UP001597213">
    <property type="component" value="Unassembled WGS sequence"/>
</dbReference>
<dbReference type="Pfam" id="PF02518">
    <property type="entry name" value="HATPase_c"/>
    <property type="match status" value="1"/>
</dbReference>
<evidence type="ECO:0000256" key="9">
    <source>
        <dbReference type="ARBA" id="ARBA00023012"/>
    </source>
</evidence>
<keyword evidence="14" id="KW-1185">Reference proteome</keyword>
<keyword evidence="4" id="KW-0597">Phosphoprotein</keyword>
<evidence type="ECO:0000256" key="1">
    <source>
        <dbReference type="ARBA" id="ARBA00000085"/>
    </source>
</evidence>
<reference evidence="14" key="1">
    <citation type="journal article" date="2019" name="Int. J. Syst. Evol. Microbiol.">
        <title>The Global Catalogue of Microorganisms (GCM) 10K type strain sequencing project: providing services to taxonomists for standard genome sequencing and annotation.</title>
        <authorList>
            <consortium name="The Broad Institute Genomics Platform"/>
            <consortium name="The Broad Institute Genome Sequencing Center for Infectious Disease"/>
            <person name="Wu L."/>
            <person name="Ma J."/>
        </authorList>
    </citation>
    <scope>NUCLEOTIDE SEQUENCE [LARGE SCALE GENOMIC DNA]</scope>
    <source>
        <strain evidence="14">CCUG 56029</strain>
    </source>
</reference>
<dbReference type="SUPFAM" id="SSF47384">
    <property type="entry name" value="Homodimeric domain of signal transducing histidine kinase"/>
    <property type="match status" value="1"/>
</dbReference>
<feature type="transmembrane region" description="Helical" evidence="11">
    <location>
        <begin position="12"/>
        <end position="33"/>
    </location>
</feature>
<dbReference type="PANTHER" id="PTHR45436">
    <property type="entry name" value="SENSOR HISTIDINE KINASE YKOH"/>
    <property type="match status" value="1"/>
</dbReference>
<dbReference type="InterPro" id="IPR003594">
    <property type="entry name" value="HATPase_dom"/>
</dbReference>
<dbReference type="CDD" id="cd00075">
    <property type="entry name" value="HATPase"/>
    <property type="match status" value="1"/>
</dbReference>
<proteinExistence type="predicted"/>
<dbReference type="CDD" id="cd00082">
    <property type="entry name" value="HisKA"/>
    <property type="match status" value="1"/>
</dbReference>
<dbReference type="Gene3D" id="1.10.287.130">
    <property type="match status" value="1"/>
</dbReference>
<evidence type="ECO:0000256" key="5">
    <source>
        <dbReference type="ARBA" id="ARBA00022679"/>
    </source>
</evidence>
<protein>
    <recommendedName>
        <fullName evidence="3">histidine kinase</fullName>
        <ecNumber evidence="3">2.7.13.3</ecNumber>
    </recommendedName>
</protein>
<evidence type="ECO:0000256" key="4">
    <source>
        <dbReference type="ARBA" id="ARBA00022553"/>
    </source>
</evidence>
<evidence type="ECO:0000256" key="7">
    <source>
        <dbReference type="ARBA" id="ARBA00022777"/>
    </source>
</evidence>
<dbReference type="GO" id="GO:0016301">
    <property type="term" value="F:kinase activity"/>
    <property type="evidence" value="ECO:0007669"/>
    <property type="project" value="UniProtKB-KW"/>
</dbReference>
<evidence type="ECO:0000313" key="14">
    <source>
        <dbReference type="Proteomes" id="UP001597213"/>
    </source>
</evidence>
<keyword evidence="9" id="KW-0902">Two-component regulatory system</keyword>
<dbReference type="EC" id="2.7.13.3" evidence="3"/>
<accession>A0ABW4R6T7</accession>
<feature type="domain" description="Histidine kinase" evidence="12">
    <location>
        <begin position="236"/>
        <end position="443"/>
    </location>
</feature>
<dbReference type="SUPFAM" id="SSF55874">
    <property type="entry name" value="ATPase domain of HSP90 chaperone/DNA topoisomerase II/histidine kinase"/>
    <property type="match status" value="1"/>
</dbReference>
<dbReference type="PANTHER" id="PTHR45436:SF15">
    <property type="entry name" value="SENSOR HISTIDINE KINASE CUSS"/>
    <property type="match status" value="1"/>
</dbReference>
<evidence type="ECO:0000256" key="8">
    <source>
        <dbReference type="ARBA" id="ARBA00022989"/>
    </source>
</evidence>
<keyword evidence="6 11" id="KW-0812">Transmembrane</keyword>
<comment type="subcellular location">
    <subcellularLocation>
        <location evidence="2">Membrane</location>
        <topology evidence="2">Multi-pass membrane protein</topology>
    </subcellularLocation>
</comment>
<dbReference type="InterPro" id="IPR036890">
    <property type="entry name" value="HATPase_C_sf"/>
</dbReference>
<evidence type="ECO:0000256" key="3">
    <source>
        <dbReference type="ARBA" id="ARBA00012438"/>
    </source>
</evidence>
<keyword evidence="8 11" id="KW-1133">Transmembrane helix</keyword>
<dbReference type="InterPro" id="IPR003661">
    <property type="entry name" value="HisK_dim/P_dom"/>
</dbReference>
<evidence type="ECO:0000256" key="6">
    <source>
        <dbReference type="ARBA" id="ARBA00022692"/>
    </source>
</evidence>
<dbReference type="Gene3D" id="3.30.565.10">
    <property type="entry name" value="Histidine kinase-like ATPase, C-terminal domain"/>
    <property type="match status" value="1"/>
</dbReference>
<dbReference type="SMART" id="SM00388">
    <property type="entry name" value="HisKA"/>
    <property type="match status" value="1"/>
</dbReference>
<dbReference type="InterPro" id="IPR050428">
    <property type="entry name" value="TCS_sensor_his_kinase"/>
</dbReference>
<keyword evidence="7 13" id="KW-0418">Kinase</keyword>
<evidence type="ECO:0000313" key="13">
    <source>
        <dbReference type="EMBL" id="MFD1881937.1"/>
    </source>
</evidence>
<sequence>MRRLSLSHRITLFTTLGLGAIWVLSVLLMLAVLGSEQDEVFDQQLTESADILLPLLSQLELSGAAMTDPSGRAKPVALDEAVLYRLFDRDGRILQKAVQADKANLPDPTSLPARQTVATRDYRIYTTPFNAAGHAVQIAAPMAERREAFREVLIGFLIPMMALLPITWLLVGWATQRSLAPMRQLRAEISARDGNQLTMIDAGDWPEDLVRIVGALNRFMARLARALDSERAFATNAAHELRTPVAIALAQTQQLRQIVDTDEQLARTEALERALQRTRRLVARLLQLARADAGIGQSDTQHDLVRLTRLTLDDTLPRDPAHEVRITLPDQPVYARVDPDAYAIVLGNLVENALQHAPEGAPLSIDLQPGAVLTVANGGPALPEAELQDLTRRFARRHGDGFGLGLHICAQIVNSVGGRMQLISPLPGQTTGFMVRVTFQPVNPES</sequence>
<dbReference type="EMBL" id="JBHUEN010000021">
    <property type="protein sequence ID" value="MFD1881937.1"/>
    <property type="molecule type" value="Genomic_DNA"/>
</dbReference>
<organism evidence="13 14">
    <name type="scientific">Paracoccus pacificus</name>
    <dbReference type="NCBI Taxonomy" id="1463598"/>
    <lineage>
        <taxon>Bacteria</taxon>
        <taxon>Pseudomonadati</taxon>
        <taxon>Pseudomonadota</taxon>
        <taxon>Alphaproteobacteria</taxon>
        <taxon>Rhodobacterales</taxon>
        <taxon>Paracoccaceae</taxon>
        <taxon>Paracoccus</taxon>
    </lineage>
</organism>
<feature type="transmembrane region" description="Helical" evidence="11">
    <location>
        <begin position="152"/>
        <end position="174"/>
    </location>
</feature>
<comment type="catalytic activity">
    <reaction evidence="1">
        <text>ATP + protein L-histidine = ADP + protein N-phospho-L-histidine.</text>
        <dbReference type="EC" id="2.7.13.3"/>
    </reaction>
</comment>
<evidence type="ECO:0000256" key="10">
    <source>
        <dbReference type="ARBA" id="ARBA00023136"/>
    </source>
</evidence>
<dbReference type="InterPro" id="IPR036097">
    <property type="entry name" value="HisK_dim/P_sf"/>
</dbReference>
<keyword evidence="5" id="KW-0808">Transferase</keyword>
<dbReference type="RefSeq" id="WP_379142199.1">
    <property type="nucleotide sequence ID" value="NZ_JBHUEN010000021.1"/>
</dbReference>
<keyword evidence="10 11" id="KW-0472">Membrane</keyword>
<dbReference type="SMART" id="SM00387">
    <property type="entry name" value="HATPase_c"/>
    <property type="match status" value="1"/>
</dbReference>
<evidence type="ECO:0000256" key="2">
    <source>
        <dbReference type="ARBA" id="ARBA00004141"/>
    </source>
</evidence>
<dbReference type="InterPro" id="IPR005467">
    <property type="entry name" value="His_kinase_dom"/>
</dbReference>
<evidence type="ECO:0000256" key="11">
    <source>
        <dbReference type="SAM" id="Phobius"/>
    </source>
</evidence>